<dbReference type="AlphaFoldDB" id="A0AAU9MKD9"/>
<sequence>MWETSIELNFLEQILPLDDDMVTQVAVEKQLEYGVGNVITSSGDVYRFGILLLEVMTGKGQQMTSLTKALD</sequence>
<keyword evidence="2" id="KW-1185">Reference proteome</keyword>
<proteinExistence type="predicted"/>
<accession>A0AAU9MKD9</accession>
<evidence type="ECO:0008006" key="3">
    <source>
        <dbReference type="Google" id="ProtNLM"/>
    </source>
</evidence>
<evidence type="ECO:0000313" key="2">
    <source>
        <dbReference type="Proteomes" id="UP001157418"/>
    </source>
</evidence>
<comment type="caution">
    <text evidence="1">The sequence shown here is derived from an EMBL/GenBank/DDBJ whole genome shotgun (WGS) entry which is preliminary data.</text>
</comment>
<gene>
    <name evidence="1" type="ORF">LVIROSA_LOCUS9723</name>
</gene>
<organism evidence="1 2">
    <name type="scientific">Lactuca virosa</name>
    <dbReference type="NCBI Taxonomy" id="75947"/>
    <lineage>
        <taxon>Eukaryota</taxon>
        <taxon>Viridiplantae</taxon>
        <taxon>Streptophyta</taxon>
        <taxon>Embryophyta</taxon>
        <taxon>Tracheophyta</taxon>
        <taxon>Spermatophyta</taxon>
        <taxon>Magnoliopsida</taxon>
        <taxon>eudicotyledons</taxon>
        <taxon>Gunneridae</taxon>
        <taxon>Pentapetalae</taxon>
        <taxon>asterids</taxon>
        <taxon>campanulids</taxon>
        <taxon>Asterales</taxon>
        <taxon>Asteraceae</taxon>
        <taxon>Cichorioideae</taxon>
        <taxon>Cichorieae</taxon>
        <taxon>Lactucinae</taxon>
        <taxon>Lactuca</taxon>
    </lineage>
</organism>
<dbReference type="Proteomes" id="UP001157418">
    <property type="component" value="Unassembled WGS sequence"/>
</dbReference>
<name>A0AAU9MKD9_9ASTR</name>
<dbReference type="EMBL" id="CAKMRJ010001112">
    <property type="protein sequence ID" value="CAH1422385.1"/>
    <property type="molecule type" value="Genomic_DNA"/>
</dbReference>
<evidence type="ECO:0000313" key="1">
    <source>
        <dbReference type="EMBL" id="CAH1422385.1"/>
    </source>
</evidence>
<protein>
    <recommendedName>
        <fullName evidence="3">Serine-threonine/tyrosine-protein kinase catalytic domain-containing protein</fullName>
    </recommendedName>
</protein>
<reference evidence="1 2" key="1">
    <citation type="submission" date="2022-01" db="EMBL/GenBank/DDBJ databases">
        <authorList>
            <person name="Xiong W."/>
            <person name="Schranz E."/>
        </authorList>
    </citation>
    <scope>NUCLEOTIDE SEQUENCE [LARGE SCALE GENOMIC DNA]</scope>
</reference>